<feature type="signal peptide" evidence="2">
    <location>
        <begin position="1"/>
        <end position="18"/>
    </location>
</feature>
<reference evidence="3" key="1">
    <citation type="submission" date="2023-11" db="EMBL/GenBank/DDBJ databases">
        <authorList>
            <person name="Alioto T."/>
            <person name="Alioto T."/>
            <person name="Gomez Garrido J."/>
        </authorList>
    </citation>
    <scope>NUCLEOTIDE SEQUENCE</scope>
</reference>
<dbReference type="GO" id="GO:0017057">
    <property type="term" value="F:6-phosphogluconolactonase activity"/>
    <property type="evidence" value="ECO:0007669"/>
    <property type="project" value="TreeGrafter"/>
</dbReference>
<proteinExistence type="inferred from homology"/>
<dbReference type="Gene3D" id="2.130.10.10">
    <property type="entry name" value="YVTN repeat-like/Quinoprotein amine dehydrogenase"/>
    <property type="match status" value="1"/>
</dbReference>
<dbReference type="InterPro" id="IPR015943">
    <property type="entry name" value="WD40/YVTN_repeat-like_dom_sf"/>
</dbReference>
<dbReference type="AlphaFoldDB" id="A0AAI8W1J2"/>
<evidence type="ECO:0000313" key="3">
    <source>
        <dbReference type="EMBL" id="CAK3784484.1"/>
    </source>
</evidence>
<evidence type="ECO:0000256" key="2">
    <source>
        <dbReference type="SAM" id="SignalP"/>
    </source>
</evidence>
<keyword evidence="4" id="KW-1185">Reference proteome</keyword>
<dbReference type="InterPro" id="IPR019405">
    <property type="entry name" value="Lactonase_7-beta_prop"/>
</dbReference>
<accession>A0AAI8W1J2</accession>
<dbReference type="PANTHER" id="PTHR30344">
    <property type="entry name" value="6-PHOSPHOGLUCONOLACTONASE-RELATED"/>
    <property type="match status" value="1"/>
</dbReference>
<comment type="similarity">
    <text evidence="1">Belongs to the cycloisomerase 2 family.</text>
</comment>
<dbReference type="SUPFAM" id="SSF50974">
    <property type="entry name" value="Nitrous oxide reductase, N-terminal domain"/>
    <property type="match status" value="1"/>
</dbReference>
<dbReference type="Proteomes" id="UP001296104">
    <property type="component" value="Unassembled WGS sequence"/>
</dbReference>
<evidence type="ECO:0008006" key="5">
    <source>
        <dbReference type="Google" id="ProtNLM"/>
    </source>
</evidence>
<dbReference type="InterPro" id="IPR011045">
    <property type="entry name" value="N2O_reductase_N"/>
</dbReference>
<dbReference type="Pfam" id="PF10282">
    <property type="entry name" value="Lactonase"/>
    <property type="match status" value="1"/>
</dbReference>
<name>A0AAI8W1J2_9PEZI</name>
<comment type="caution">
    <text evidence="3">The sequence shown here is derived from an EMBL/GenBank/DDBJ whole genome shotgun (WGS) entry which is preliminary data.</text>
</comment>
<evidence type="ECO:0000256" key="1">
    <source>
        <dbReference type="ARBA" id="ARBA00005564"/>
    </source>
</evidence>
<protein>
    <recommendedName>
        <fullName evidence="5">6-phosphogluconolactonase</fullName>
    </recommendedName>
</protein>
<organism evidence="3 4">
    <name type="scientific">Lecanosticta acicola</name>
    <dbReference type="NCBI Taxonomy" id="111012"/>
    <lineage>
        <taxon>Eukaryota</taxon>
        <taxon>Fungi</taxon>
        <taxon>Dikarya</taxon>
        <taxon>Ascomycota</taxon>
        <taxon>Pezizomycotina</taxon>
        <taxon>Dothideomycetes</taxon>
        <taxon>Dothideomycetidae</taxon>
        <taxon>Mycosphaerellales</taxon>
        <taxon>Mycosphaerellaceae</taxon>
        <taxon>Lecanosticta</taxon>
    </lineage>
</organism>
<dbReference type="InterPro" id="IPR050282">
    <property type="entry name" value="Cycloisomerase_2"/>
</dbReference>
<gene>
    <name evidence="3" type="ORF">LECACI_7A000614</name>
</gene>
<sequence length="394" mass="41895">MKLLAITTLAPCAFTAMATRLLVADYGGNVTTLTLSETNGTYSLQKTAASQACAPNPSWLTIDAGRGEVYCLNEGLYTVNGSLSSLLINEDGSLKAVQNTTTPSGPVSGIIYGTPSSQQGIVLAHYSGSAVSSWLLDGKGNFSKNQELFYTLEQPGPDPERQDAPHNHEAITDPTGKYILVPDLGADLVRVYKYDQDTLELKALESLKAEAGSGPRHAAFYTPSSVSGATTYFYLVAELAATVTAYKVTYTSSGLTFTHLQTSPTIPLFNTARRVAPAGIAVSPDNRFLIISNRNDTSFTLPTLGKSDSLSTFSLDPQSGNLTLHQLWPAGGNYPRHFELNAVGDLVAVGLQNDQAVTVLKRDVGTGLVGEPVARWQTSGNVTFAGWYEGVGGR</sequence>
<dbReference type="EMBL" id="CAVMBE010000002">
    <property type="protein sequence ID" value="CAK3784484.1"/>
    <property type="molecule type" value="Genomic_DNA"/>
</dbReference>
<dbReference type="PANTHER" id="PTHR30344:SF1">
    <property type="entry name" value="6-PHOSPHOGLUCONOLACTONASE"/>
    <property type="match status" value="1"/>
</dbReference>
<feature type="chain" id="PRO_5042469218" description="6-phosphogluconolactonase" evidence="2">
    <location>
        <begin position="19"/>
        <end position="394"/>
    </location>
</feature>
<evidence type="ECO:0000313" key="4">
    <source>
        <dbReference type="Proteomes" id="UP001296104"/>
    </source>
</evidence>
<keyword evidence="2" id="KW-0732">Signal</keyword>